<dbReference type="InterPro" id="IPR001431">
    <property type="entry name" value="Pept_M16_Zn_BS"/>
</dbReference>
<keyword evidence="4" id="KW-0378">Hydrolase</keyword>
<protein>
    <recommendedName>
        <fullName evidence="14">Insulysin</fullName>
    </recommendedName>
</protein>
<dbReference type="Gene3D" id="3.30.830.10">
    <property type="entry name" value="Metalloenzyme, LuxS/M16 peptidase-like"/>
    <property type="match status" value="4"/>
</dbReference>
<dbReference type="InterPro" id="IPR050626">
    <property type="entry name" value="Peptidase_M16"/>
</dbReference>
<accession>A0AAV9ICB3</accession>
<feature type="domain" description="Peptidase M16 C-terminal" evidence="9">
    <location>
        <begin position="192"/>
        <end position="370"/>
    </location>
</feature>
<keyword evidence="2" id="KW-0645">Protease</keyword>
<dbReference type="Pfam" id="PF00675">
    <property type="entry name" value="Peptidase_M16"/>
    <property type="match status" value="1"/>
</dbReference>
<reference evidence="12 13" key="1">
    <citation type="submission" date="2022-07" db="EMBL/GenBank/DDBJ databases">
        <title>Genome-wide signatures of adaptation to extreme environments.</title>
        <authorList>
            <person name="Cho C.H."/>
            <person name="Yoon H.S."/>
        </authorList>
    </citation>
    <scope>NUCLEOTIDE SEQUENCE [LARGE SCALE GENOMIC DNA]</scope>
    <source>
        <strain evidence="12 13">108.79 E11</strain>
    </source>
</reference>
<dbReference type="AlphaFoldDB" id="A0AAV9ICB3"/>
<organism evidence="12 13">
    <name type="scientific">Galdieria yellowstonensis</name>
    <dbReference type="NCBI Taxonomy" id="3028027"/>
    <lineage>
        <taxon>Eukaryota</taxon>
        <taxon>Rhodophyta</taxon>
        <taxon>Bangiophyceae</taxon>
        <taxon>Galdieriales</taxon>
        <taxon>Galdieriaceae</taxon>
        <taxon>Galdieria</taxon>
    </lineage>
</organism>
<dbReference type="Pfam" id="PF22456">
    <property type="entry name" value="PqqF-like_C_4"/>
    <property type="match status" value="1"/>
</dbReference>
<evidence type="ECO:0000256" key="7">
    <source>
        <dbReference type="RuleBase" id="RU004447"/>
    </source>
</evidence>
<evidence type="ECO:0000313" key="13">
    <source>
        <dbReference type="Proteomes" id="UP001300502"/>
    </source>
</evidence>
<comment type="caution">
    <text evidence="12">The sequence shown here is derived from an EMBL/GenBank/DDBJ whole genome shotgun (WGS) entry which is preliminary data.</text>
</comment>
<feature type="domain" description="Peptidase M16 middle/third" evidence="10">
    <location>
        <begin position="376"/>
        <end position="663"/>
    </location>
</feature>
<gene>
    <name evidence="12" type="ORF">GAYE_SCF07G2826</name>
</gene>
<evidence type="ECO:0000313" key="12">
    <source>
        <dbReference type="EMBL" id="KAK4524923.1"/>
    </source>
</evidence>
<proteinExistence type="inferred from homology"/>
<feature type="domain" description="Coenzyme PQQ synthesis protein F-like C-terminal lobe" evidence="11">
    <location>
        <begin position="786"/>
        <end position="886"/>
    </location>
</feature>
<dbReference type="PROSITE" id="PS00143">
    <property type="entry name" value="INSULINASE"/>
    <property type="match status" value="1"/>
</dbReference>
<evidence type="ECO:0008006" key="14">
    <source>
        <dbReference type="Google" id="ProtNLM"/>
    </source>
</evidence>
<dbReference type="GO" id="GO:0046872">
    <property type="term" value="F:metal ion binding"/>
    <property type="evidence" value="ECO:0007669"/>
    <property type="project" value="UniProtKB-KW"/>
</dbReference>
<keyword evidence="3" id="KW-0479">Metal-binding</keyword>
<dbReference type="InterPro" id="IPR007863">
    <property type="entry name" value="Peptidase_M16_C"/>
</dbReference>
<dbReference type="GO" id="GO:0004222">
    <property type="term" value="F:metalloendopeptidase activity"/>
    <property type="evidence" value="ECO:0007669"/>
    <property type="project" value="InterPro"/>
</dbReference>
<feature type="domain" description="Peptidase M16 N-terminal" evidence="8">
    <location>
        <begin position="24"/>
        <end position="151"/>
    </location>
</feature>
<dbReference type="PANTHER" id="PTHR43690:SF18">
    <property type="entry name" value="INSULIN-DEGRADING ENZYME-RELATED"/>
    <property type="match status" value="1"/>
</dbReference>
<dbReference type="Pfam" id="PF16187">
    <property type="entry name" value="Peptidase_M16_M"/>
    <property type="match status" value="1"/>
</dbReference>
<dbReference type="InterPro" id="IPR054734">
    <property type="entry name" value="PqqF-like_C_4"/>
</dbReference>
<evidence type="ECO:0000256" key="5">
    <source>
        <dbReference type="ARBA" id="ARBA00022833"/>
    </source>
</evidence>
<evidence type="ECO:0000259" key="11">
    <source>
        <dbReference type="Pfam" id="PF22456"/>
    </source>
</evidence>
<dbReference type="SUPFAM" id="SSF63411">
    <property type="entry name" value="LuxS/MPP-like metallohydrolase"/>
    <property type="match status" value="4"/>
</dbReference>
<name>A0AAV9ICB3_9RHOD</name>
<evidence type="ECO:0000256" key="1">
    <source>
        <dbReference type="ARBA" id="ARBA00007261"/>
    </source>
</evidence>
<dbReference type="PANTHER" id="PTHR43690">
    <property type="entry name" value="NARDILYSIN"/>
    <property type="match status" value="1"/>
</dbReference>
<sequence length="977" mass="114095">MWRVEKPELDSRQYRALCLSNELRVLLISDTESEKAAAALNVSVGYFSDPPSLAGLAHLLEHLLFLGSEKYPDESEYHLYLSQHGGTCNAFTAEENTCFHFDVADQWLSGALDRFAQFFISPLLKKDVYEREVRAVDSEHSKNILIDARRFFQVFKCVAAEPQHPLAKFGTGNHETLYEKPRESQLDVIECLKEFHTNFYSANLMTLCVMSKQSLDCLEQLVVPLFSLVPNRFISAPYISYQDSKVFKDEGFGSIYKLVPIQDRRTLQITWPFPELFSKYEKKPEHYLSHLLGHESKGSLYYLLKERGWVNNLSCGPEMMLKTFSTFGLTMELTEAGLENVENILRCTYEYLDCIRSSNFPSYVFEECKTLAELRFQFRERSEPIHEVVKDALNMQYFPLGKVLSGPYLMHSFDAEMIHSLLQNMVPFKMWVMIASKTFQDCVDEREPWYGTQYGKFPLSGKLLSELFVVKKEQEHLYLPLPNPFIPRDFSLKCHKCASNSHLDKIQVPKKILQDDIWTVHHQLDDRFQRPKVHLYFFLRSAYFHFSSRQALFSKLYCLFLEDILNEDGYYAQLAGIHYQLDTANEGLILYIGGYSDRISNFVLRVFEEMAQFRWKHEHWHIKKDLLKRQLENTLKREPFHLALSELKCLIIESQLHVDDLLDSIDSVTENEMDSFHSKMFEQLHIEALMYGNILQEEALELSRQISSILPVKQGLKEHAWPLKRVVQIPKLYPKHTAATLLDDNLTDRCVHFIQNARLEDEANGATLVYFQADQQLLSLHVVLELLEQILSKHCFDELRTTQQLGYVVATKSVVINEVTGLFIVVQSSSYSTHYVENRIQSFLEQFYENILKPMSEEELADYVHALRSEKLEPAKRLSQQAAWFWSEISFHSYLYTRYYDEAACLDQISKKDLLDCFYRYFQSGEQRRLTIHLRGNKSVKEDDCDTVNYRSVFTNAAQFKRSQFVYPTTISRDEKV</sequence>
<dbReference type="InterPro" id="IPR011765">
    <property type="entry name" value="Pept_M16_N"/>
</dbReference>
<evidence type="ECO:0000256" key="2">
    <source>
        <dbReference type="ARBA" id="ARBA00022670"/>
    </source>
</evidence>
<dbReference type="InterPro" id="IPR032632">
    <property type="entry name" value="Peptidase_M16_M"/>
</dbReference>
<evidence type="ECO:0000259" key="9">
    <source>
        <dbReference type="Pfam" id="PF05193"/>
    </source>
</evidence>
<dbReference type="Proteomes" id="UP001300502">
    <property type="component" value="Unassembled WGS sequence"/>
</dbReference>
<dbReference type="GO" id="GO:0006508">
    <property type="term" value="P:proteolysis"/>
    <property type="evidence" value="ECO:0007669"/>
    <property type="project" value="UniProtKB-KW"/>
</dbReference>
<evidence type="ECO:0000259" key="10">
    <source>
        <dbReference type="Pfam" id="PF16187"/>
    </source>
</evidence>
<keyword evidence="6" id="KW-0482">Metalloprotease</keyword>
<comment type="similarity">
    <text evidence="1 7">Belongs to the peptidase M16 family.</text>
</comment>
<dbReference type="EMBL" id="JANCYU010000027">
    <property type="protein sequence ID" value="KAK4524923.1"/>
    <property type="molecule type" value="Genomic_DNA"/>
</dbReference>
<evidence type="ECO:0000259" key="8">
    <source>
        <dbReference type="Pfam" id="PF00675"/>
    </source>
</evidence>
<evidence type="ECO:0000256" key="3">
    <source>
        <dbReference type="ARBA" id="ARBA00022723"/>
    </source>
</evidence>
<dbReference type="GO" id="GO:0005737">
    <property type="term" value="C:cytoplasm"/>
    <property type="evidence" value="ECO:0007669"/>
    <property type="project" value="UniProtKB-ARBA"/>
</dbReference>
<dbReference type="Pfam" id="PF05193">
    <property type="entry name" value="Peptidase_M16_C"/>
    <property type="match status" value="1"/>
</dbReference>
<evidence type="ECO:0000256" key="6">
    <source>
        <dbReference type="ARBA" id="ARBA00023049"/>
    </source>
</evidence>
<keyword evidence="13" id="KW-1185">Reference proteome</keyword>
<dbReference type="FunFam" id="3.30.830.10:FF:000004">
    <property type="entry name" value="Putative insulin-degrading enzyme"/>
    <property type="match status" value="1"/>
</dbReference>
<dbReference type="InterPro" id="IPR011249">
    <property type="entry name" value="Metalloenz_LuxS/M16"/>
</dbReference>
<evidence type="ECO:0000256" key="4">
    <source>
        <dbReference type="ARBA" id="ARBA00022801"/>
    </source>
</evidence>
<dbReference type="FunFam" id="3.30.830.10:FF:000005">
    <property type="entry name" value="nardilysin isoform X1"/>
    <property type="match status" value="1"/>
</dbReference>
<keyword evidence="5" id="KW-0862">Zinc</keyword>